<dbReference type="RefSeq" id="WP_211366227.1">
    <property type="nucleotide sequence ID" value="NZ_VFPA01000001.1"/>
</dbReference>
<dbReference type="PANTHER" id="PTHR33307">
    <property type="entry name" value="ALPHA-RHAMNOSIDASE (EUROFUNG)"/>
    <property type="match status" value="1"/>
</dbReference>
<protein>
    <recommendedName>
        <fullName evidence="2">alpha-L-rhamnosidase</fullName>
        <ecNumber evidence="2">3.2.1.40</ecNumber>
    </recommendedName>
</protein>
<dbReference type="Pfam" id="PF05592">
    <property type="entry name" value="Bac_rhamnosid"/>
    <property type="match status" value="1"/>
</dbReference>
<gene>
    <name evidence="8" type="ORF">FB558_1806</name>
</gene>
<dbReference type="InterPro" id="IPR008928">
    <property type="entry name" value="6-hairpin_glycosidase_sf"/>
</dbReference>
<feature type="domain" description="Alpha-L-rhamnosidase concanavalin-like" evidence="4">
    <location>
        <begin position="502"/>
        <end position="596"/>
    </location>
</feature>
<feature type="domain" description="Alpha-L-rhamnosidase C-terminal" evidence="7">
    <location>
        <begin position="946"/>
        <end position="1017"/>
    </location>
</feature>
<dbReference type="Gene3D" id="1.50.10.10">
    <property type="match status" value="1"/>
</dbReference>
<dbReference type="AlphaFoldDB" id="A0A543E0B5"/>
<dbReference type="InterPro" id="IPR013783">
    <property type="entry name" value="Ig-like_fold"/>
</dbReference>
<feature type="domain" description="Alpha-L-rhamnosidase six-hairpin glycosidase" evidence="6">
    <location>
        <begin position="612"/>
        <end position="941"/>
    </location>
</feature>
<evidence type="ECO:0000256" key="2">
    <source>
        <dbReference type="ARBA" id="ARBA00012652"/>
    </source>
</evidence>
<dbReference type="InterPro" id="IPR006311">
    <property type="entry name" value="TAT_signal"/>
</dbReference>
<evidence type="ECO:0000259" key="5">
    <source>
        <dbReference type="Pfam" id="PF08531"/>
    </source>
</evidence>
<dbReference type="Gene3D" id="2.60.40.10">
    <property type="entry name" value="Immunoglobulins"/>
    <property type="match status" value="1"/>
</dbReference>
<dbReference type="SUPFAM" id="SSF48208">
    <property type="entry name" value="Six-hairpin glycosidases"/>
    <property type="match status" value="1"/>
</dbReference>
<comment type="caution">
    <text evidence="8">The sequence shown here is derived from an EMBL/GenBank/DDBJ whole genome shotgun (WGS) entry which is preliminary data.</text>
</comment>
<dbReference type="InterPro" id="IPR012341">
    <property type="entry name" value="6hp_glycosidase-like_sf"/>
</dbReference>
<evidence type="ECO:0000256" key="3">
    <source>
        <dbReference type="ARBA" id="ARBA00022801"/>
    </source>
</evidence>
<reference evidence="8 9" key="1">
    <citation type="submission" date="2019-06" db="EMBL/GenBank/DDBJ databases">
        <title>Sequencing the genomes of 1000 actinobacteria strains.</title>
        <authorList>
            <person name="Klenk H.-P."/>
        </authorList>
    </citation>
    <scope>NUCLEOTIDE SEQUENCE [LARGE SCALE GENOMIC DNA]</scope>
    <source>
        <strain evidence="8 9">DSM 45301</strain>
    </source>
</reference>
<keyword evidence="3" id="KW-0378">Hydrolase</keyword>
<dbReference type="PROSITE" id="PS51318">
    <property type="entry name" value="TAT"/>
    <property type="match status" value="1"/>
</dbReference>
<comment type="catalytic activity">
    <reaction evidence="1">
        <text>Hydrolysis of terminal non-reducing alpha-L-rhamnose residues in alpha-L-rhamnosides.</text>
        <dbReference type="EC" id="3.2.1.40"/>
    </reaction>
</comment>
<dbReference type="Pfam" id="PF17389">
    <property type="entry name" value="Bac_rhamnosid6H"/>
    <property type="match status" value="1"/>
</dbReference>
<dbReference type="Gene3D" id="2.60.420.10">
    <property type="entry name" value="Maltose phosphorylase, domain 3"/>
    <property type="match status" value="1"/>
</dbReference>
<dbReference type="PANTHER" id="PTHR33307:SF6">
    <property type="entry name" value="ALPHA-RHAMNOSIDASE (EUROFUNG)-RELATED"/>
    <property type="match status" value="1"/>
</dbReference>
<dbReference type="PIRSF" id="PIRSF010631">
    <property type="entry name" value="A-rhamnsds"/>
    <property type="match status" value="1"/>
</dbReference>
<proteinExistence type="predicted"/>
<dbReference type="Proteomes" id="UP000315677">
    <property type="component" value="Unassembled WGS sequence"/>
</dbReference>
<dbReference type="EC" id="3.2.1.40" evidence="2"/>
<evidence type="ECO:0000313" key="9">
    <source>
        <dbReference type="Proteomes" id="UP000315677"/>
    </source>
</evidence>
<keyword evidence="9" id="KW-1185">Reference proteome</keyword>
<dbReference type="InterPro" id="IPR008902">
    <property type="entry name" value="Rhamnosid_concanavalin"/>
</dbReference>
<dbReference type="Gene3D" id="2.60.120.260">
    <property type="entry name" value="Galactose-binding domain-like"/>
    <property type="match status" value="2"/>
</dbReference>
<dbReference type="GO" id="GO:0005975">
    <property type="term" value="P:carbohydrate metabolic process"/>
    <property type="evidence" value="ECO:0007669"/>
    <property type="project" value="InterPro"/>
</dbReference>
<organism evidence="8 9">
    <name type="scientific">Pseudonocardia kunmingensis</name>
    <dbReference type="NCBI Taxonomy" id="630975"/>
    <lineage>
        <taxon>Bacteria</taxon>
        <taxon>Bacillati</taxon>
        <taxon>Actinomycetota</taxon>
        <taxon>Actinomycetes</taxon>
        <taxon>Pseudonocardiales</taxon>
        <taxon>Pseudonocardiaceae</taxon>
        <taxon>Pseudonocardia</taxon>
    </lineage>
</organism>
<dbReference type="InterPro" id="IPR016007">
    <property type="entry name" value="Alpha_rhamnosid"/>
</dbReference>
<accession>A0A543E0B5</accession>
<evidence type="ECO:0000259" key="7">
    <source>
        <dbReference type="Pfam" id="PF17390"/>
    </source>
</evidence>
<evidence type="ECO:0000313" key="8">
    <source>
        <dbReference type="EMBL" id="TQM15025.1"/>
    </source>
</evidence>
<dbReference type="EMBL" id="VFPA01000001">
    <property type="protein sequence ID" value="TQM15025.1"/>
    <property type="molecule type" value="Genomic_DNA"/>
</dbReference>
<dbReference type="Pfam" id="PF25788">
    <property type="entry name" value="Ig_Rha78A_N"/>
    <property type="match status" value="1"/>
</dbReference>
<evidence type="ECO:0000259" key="4">
    <source>
        <dbReference type="Pfam" id="PF05592"/>
    </source>
</evidence>
<evidence type="ECO:0000256" key="1">
    <source>
        <dbReference type="ARBA" id="ARBA00001445"/>
    </source>
</evidence>
<dbReference type="InterPro" id="IPR035398">
    <property type="entry name" value="Bac_rhamnosid_C"/>
</dbReference>
<dbReference type="Pfam" id="PF17390">
    <property type="entry name" value="Bac_rhamnosid_C"/>
    <property type="match status" value="1"/>
</dbReference>
<dbReference type="Pfam" id="PF08531">
    <property type="entry name" value="Bac_rhamnosid_N"/>
    <property type="match status" value="1"/>
</dbReference>
<evidence type="ECO:0000259" key="6">
    <source>
        <dbReference type="Pfam" id="PF17389"/>
    </source>
</evidence>
<dbReference type="InterPro" id="IPR035396">
    <property type="entry name" value="Bac_rhamnosid6H"/>
</dbReference>
<sequence>MVEVSRRAVLGGLAGVAALAALPVAVRGSATAPPPLQPVALTTEHLAHPLGIDAAAPRFGWQLEAQGTDRAQSAYRILVASRPELLPDAPDVWDSGVVASAEQSAQVYGGPPLASRTRYHWTVRTWDERGREGPAAGTAWFETAMPDPQDWTAAWIGSGLVVPKAVRVLGPQLVEPAPLAPGATLGQSLVSDGPVAAVAVLLGVPAGETAACVLSVRRDGPDGELFGRTVLEGLTGDEYGNAAGRLDLAPPAAPGPLYVELADARGPVSWMSSAEDSYAGGSAHVDGAAVPGDRWVHTIPPDPPADPLLRHEFDLPAPVASARLYLVGLGCAVAEVNGQRVGDAALAPAPTDYDRRCLYGTHDVGGLLRAGRNAIGVALGRGFYATRSPDTDGSDLARWVGEPRLRAQLEIDLVDGRHVTVGSGPDWRLTEGPTTYDGVFTGESYDAGRAARVAGWSAPGFDDGGWRPASVVDGPGGALVAYAGEPVRAGAPIEPVAVTTPAPGVRVLDFGVVLAGWARLRGSLPAGTTVRLQYGEKLGPSGRVEVGIPGGFENGSVTGRFQRDEYTAAGGREETWQPSFAFKGFQYVEVTGTDAPLEVQAVPVGSDLAETMQLRIEHPELQWIADAFRRTARNSLHGVPDQAPGKLSWTTATYRAVAPMLYQFGMASVFASWLDDIRLAQAPDGEIPLIAPLGATAGGMLLTPSSTGVYPFLVHRYWLTYGDPTVPRRHFDAVRRYLGWLSGMLRDDLADDRFGDWYPPRPVGGPMAPEGGTLVGTAHVIASLRDGAALADVVGEPGQAAAWRDRADAVTRRFTAAFLDAGTGTYRTPIDAGYRQTSNAVPLAAGIVPPEHVGPVVANLVADVEAQERHLDTGALGTGALPYALSDNGRADLAVAVLGQTAYPSYGHLRALGATTFWESWEDTARGHNDTTLSEPVRWLVERAAGIEPLEPGWARFRVQPRVTAALPGARITLHTVRGRIDLAWRRADRLELDLRVPVNAVAQVVLPDGRQRELGSGEHRIEG</sequence>
<name>A0A543E0B5_9PSEU</name>
<feature type="domain" description="Bacterial alpha-L-rhamnosidase N-terminal" evidence="5">
    <location>
        <begin position="319"/>
        <end position="488"/>
    </location>
</feature>
<dbReference type="InterPro" id="IPR013737">
    <property type="entry name" value="Bac_rhamnosid_N"/>
</dbReference>
<dbReference type="GO" id="GO:0030596">
    <property type="term" value="F:alpha-L-rhamnosidase activity"/>
    <property type="evidence" value="ECO:0007669"/>
    <property type="project" value="UniProtKB-EC"/>
</dbReference>